<reference evidence="1 2" key="1">
    <citation type="submission" date="2013-07" db="EMBL/GenBank/DDBJ databases">
        <authorList>
            <consortium name="DOE Joint Genome Institute"/>
            <person name="Eisen J."/>
            <person name="Huntemann M."/>
            <person name="Han J."/>
            <person name="Chen A."/>
            <person name="Kyrpides N."/>
            <person name="Mavromatis K."/>
            <person name="Markowitz V."/>
            <person name="Palaniappan K."/>
            <person name="Ivanova N."/>
            <person name="Schaumberg A."/>
            <person name="Pati A."/>
            <person name="Liolios K."/>
            <person name="Nordberg H.P."/>
            <person name="Cantor M.N."/>
            <person name="Hua S.X."/>
            <person name="Woyke T."/>
        </authorList>
    </citation>
    <scope>NUCLEOTIDE SEQUENCE [LARGE SCALE GENOMIC DNA]</scope>
    <source>
        <strain evidence="1 2">DSM 44712</strain>
    </source>
</reference>
<dbReference type="EMBL" id="JFBT01000001">
    <property type="protein sequence ID" value="EXG79203.1"/>
    <property type="molecule type" value="Genomic_DNA"/>
</dbReference>
<dbReference type="CDD" id="cd00093">
    <property type="entry name" value="HTH_XRE"/>
    <property type="match status" value="1"/>
</dbReference>
<proteinExistence type="predicted"/>
<dbReference type="Proteomes" id="UP000021053">
    <property type="component" value="Unassembled WGS sequence"/>
</dbReference>
<evidence type="ECO:0000313" key="2">
    <source>
        <dbReference type="Proteomes" id="UP000021053"/>
    </source>
</evidence>
<dbReference type="PATRIC" id="fig|927661.3.peg.218"/>
<name>A0A010YVP1_9ACTN</name>
<accession>A0A010YVP1</accession>
<dbReference type="RefSeq" id="WP_035847714.1">
    <property type="nucleotide sequence ID" value="NZ_KK073874.1"/>
</dbReference>
<sequence>MSAQGQDSVSPPVRLARKLRDLRRSGLGRRLTQEQLGQLLGGAEPLSAPLISSWERDTQPTVPPEGRVRAYARVFATQRSLSEGIVEEDDLSEVEKEHLYELESELVGLRAAAIGAAEADSPSAGAAVAEPPIGRAVGYGTWHFGDQRPVVIVASELPVDERPGYASSSSPDYVELFRYADLDSMVEAYGHIRAANPQNNRVRFRPASALTRDDFASHLVLLGGVDWNPVTRDLLRRMHLPVRQVSADNRVQDAYFEVVEGDRRRQFRPQVIADQGAAELIEDVALFYRGPSPLNRRRTVTICNAMFGRGTLGAVRALTDAWFRDRNESYLAERFGDAEEFLLLIRVPVFAGNTLTPDWTLEENRLFEWSRTAGQTR</sequence>
<keyword evidence="2" id="KW-1185">Reference proteome</keyword>
<gene>
    <name evidence="1" type="ORF">CryarDRAFT_0231</name>
</gene>
<comment type="caution">
    <text evidence="1">The sequence shown here is derived from an EMBL/GenBank/DDBJ whole genome shotgun (WGS) entry which is preliminary data.</text>
</comment>
<evidence type="ECO:0000313" key="1">
    <source>
        <dbReference type="EMBL" id="EXG79203.1"/>
    </source>
</evidence>
<dbReference type="InterPro" id="IPR001387">
    <property type="entry name" value="Cro/C1-type_HTH"/>
</dbReference>
<protein>
    <submittedName>
        <fullName evidence="1">Uncharacterized protein</fullName>
    </submittedName>
</protein>
<dbReference type="HOGENOM" id="CLU_762700_0_0_11"/>
<dbReference type="OrthoDB" id="3658635at2"/>
<organism evidence="1 2">
    <name type="scientific">Cryptosporangium arvum DSM 44712</name>
    <dbReference type="NCBI Taxonomy" id="927661"/>
    <lineage>
        <taxon>Bacteria</taxon>
        <taxon>Bacillati</taxon>
        <taxon>Actinomycetota</taxon>
        <taxon>Actinomycetes</taxon>
        <taxon>Cryptosporangiales</taxon>
        <taxon>Cryptosporangiaceae</taxon>
        <taxon>Cryptosporangium</taxon>
    </lineage>
</organism>
<dbReference type="AlphaFoldDB" id="A0A010YVP1"/>